<dbReference type="GO" id="GO:0043531">
    <property type="term" value="F:ADP binding"/>
    <property type="evidence" value="ECO:0007669"/>
    <property type="project" value="InterPro"/>
</dbReference>
<dbReference type="Pfam" id="PF00931">
    <property type="entry name" value="NB-ARC"/>
    <property type="match status" value="1"/>
</dbReference>
<accession>A0A0L9V382</accession>
<name>A0A0L9V382_PHAAN</name>
<feature type="domain" description="AAA+ ATPase" evidence="5">
    <location>
        <begin position="161"/>
        <end position="303"/>
    </location>
</feature>
<comment type="similarity">
    <text evidence="1">Belongs to the disease resistance NB-LRR family.</text>
</comment>
<dbReference type="InterPro" id="IPR003593">
    <property type="entry name" value="AAA+_ATPase"/>
</dbReference>
<dbReference type="InterPro" id="IPR042197">
    <property type="entry name" value="Apaf_helical"/>
</dbReference>
<dbReference type="GO" id="GO:0005524">
    <property type="term" value="F:ATP binding"/>
    <property type="evidence" value="ECO:0007669"/>
    <property type="project" value="UniProtKB-KW"/>
</dbReference>
<dbReference type="Gene3D" id="1.10.8.430">
    <property type="entry name" value="Helical domain of apoptotic protease-activating factors"/>
    <property type="match status" value="1"/>
</dbReference>
<dbReference type="InterPro" id="IPR032675">
    <property type="entry name" value="LRR_dom_sf"/>
</dbReference>
<proteinExistence type="inferred from homology"/>
<sequence length="1288" mass="146007">MDTIASVASSVAAPLLRNITYVLMYSTYLTELEAEIKRLQSEEKEVRHTVEAAKRGGEEIEDTVRDWFDRVRAAVEQGQAFLEEEERERVGCMDVYSKYTNSQRARTLVEIVREVRKETFDRVSYRRALRCNVGPAAREYVAIQSRTVMLNDVVKMLKDGGVDIVGVYGVAGVGKTAMVKELAWQVEKDGLFDVVVVATVTDSLDVGRIRNEIADGLGLKFDELTELGRASRLRQRIQQEQRILVVLDDLWGKLDLTKIGVPFGEDNKGCRCQLLVTSRNRNVLSSNFGSGKFCRLEVLSDDESWELFEKRAGDAVRDPSIQSVAEKVAKSCGGLPLLIVTVVEELKNKDLYAWKDALEQITSFELEGCLYSPLRSAIELSYDHLESQELKTFFLLLGSMGNGCSTRDLLVFGWCLGLHKQVDSLADGRNRLYKLIDNLRAACLLLDEGKRDSVVALEVVRHVANSIATRVKPFFTVQRNKEFKWPRMDFLRSCHHIFLDWCYIRELPEVLECPKLKILQINSKGNYLKIPDEFFVHMKELKVLSLGGLNCTPSLPPSLSLLTDLQALYLCECKLEDIATVGEITSLEILNLEKSELKELPAKIGGLSNLRLLDLTDCPTLGGIPGNVISRLTSLEELYMGNCDVQLEAKESKSQNNDSSLSELKHLNQVTILNVQIEDTSVFPRDMLSFGRLESYKILIGDGWKWSAVESENYKTSRLLKLNSGADPTILKDYGIKMLMNKAEELYLAELKGVREVLYELNDEGFSQLKHLCILNCAEMESIIGPTEWAYSDHAFPNLESLILHNLINMERICSDPLPAQAFRKLQVIKVKDCDRMEFVFSHSMVKHLSELVEIEISECKSMTNILSGQRQEDADAGQTNMIRLINLRSLTLQCLPSLVSLSPDSSTEASENGNGFSSQLFSNKVEFPNLETLKLYSINIHMIWINHHHSYFENLTSLTVDGCERLTYIFSYPVAVKLVKLQHLLLSSCKFVEKIFVPDENLGHIHHFRKSTQTELVPIFPNLETFVISQMDNLKAIWPALLPQNSFCKLKKMEITSCNNLLNVFPCHVLDKLQSLESLNVWKCMALEVVYEIDGINTEQEGSSQEGLDIPLRTLSLGNLPKLKHLWNKDPQGNIKFQNLFMVQASKCQSLEYVFPLSLAKDLLHLQFLEISDCGVEEIIASDKGGIGAALGFVFPKLVSIKFFNLPDLRCFCDGNHNLRFPLLNQFFAVECPRMETFSRGILRASILRKIHLTRKGDQWYWQGDLNTTIRKLFNRGTQVLIRILDF</sequence>
<dbReference type="Gramene" id="KOM49473">
    <property type="protein sequence ID" value="KOM49473"/>
    <property type="gene ID" value="LR48_Vigan08g030000"/>
</dbReference>
<dbReference type="Pfam" id="PF23247">
    <property type="entry name" value="LRR_RPS2"/>
    <property type="match status" value="2"/>
</dbReference>
<dbReference type="OMA" id="CHHIFLD"/>
<reference evidence="7" key="1">
    <citation type="journal article" date="2015" name="Proc. Natl. Acad. Sci. U.S.A.">
        <title>Genome sequencing of adzuki bean (Vigna angularis) provides insight into high starch and low fat accumulation and domestication.</title>
        <authorList>
            <person name="Yang K."/>
            <person name="Tian Z."/>
            <person name="Chen C."/>
            <person name="Luo L."/>
            <person name="Zhao B."/>
            <person name="Wang Z."/>
            <person name="Yu L."/>
            <person name="Li Y."/>
            <person name="Sun Y."/>
            <person name="Li W."/>
            <person name="Chen Y."/>
            <person name="Li Y."/>
            <person name="Zhang Y."/>
            <person name="Ai D."/>
            <person name="Zhao J."/>
            <person name="Shang C."/>
            <person name="Ma Y."/>
            <person name="Wu B."/>
            <person name="Wang M."/>
            <person name="Gao L."/>
            <person name="Sun D."/>
            <person name="Zhang P."/>
            <person name="Guo F."/>
            <person name="Wang W."/>
            <person name="Li Y."/>
            <person name="Wang J."/>
            <person name="Varshney R.K."/>
            <person name="Wang J."/>
            <person name="Ling H.Q."/>
            <person name="Wan P."/>
        </authorList>
    </citation>
    <scope>NUCLEOTIDE SEQUENCE</scope>
    <source>
        <strain evidence="7">cv. Jingnong 6</strain>
    </source>
</reference>
<dbReference type="GO" id="GO:0006952">
    <property type="term" value="P:defense response"/>
    <property type="evidence" value="ECO:0007669"/>
    <property type="project" value="UniProtKB-KW"/>
</dbReference>
<dbReference type="Gene3D" id="3.80.10.10">
    <property type="entry name" value="Ribonuclease Inhibitor"/>
    <property type="match status" value="2"/>
</dbReference>
<dbReference type="EMBL" id="CM003378">
    <property type="protein sequence ID" value="KOM49473.1"/>
    <property type="molecule type" value="Genomic_DNA"/>
</dbReference>
<keyword evidence="2" id="KW-0547">Nucleotide-binding</keyword>
<dbReference type="InterPro" id="IPR050905">
    <property type="entry name" value="Plant_NBS-LRR"/>
</dbReference>
<evidence type="ECO:0000259" key="5">
    <source>
        <dbReference type="SMART" id="SM00382"/>
    </source>
</evidence>
<evidence type="ECO:0000256" key="1">
    <source>
        <dbReference type="ARBA" id="ARBA00008894"/>
    </source>
</evidence>
<dbReference type="Proteomes" id="UP000053144">
    <property type="component" value="Chromosome 8"/>
</dbReference>
<protein>
    <recommendedName>
        <fullName evidence="5">AAA+ ATPase domain-containing protein</fullName>
    </recommendedName>
</protein>
<dbReference type="PANTHER" id="PTHR33463">
    <property type="entry name" value="NB-ARC DOMAIN-CONTAINING PROTEIN-RELATED"/>
    <property type="match status" value="1"/>
</dbReference>
<keyword evidence="3" id="KW-0611">Plant defense</keyword>
<dbReference type="InterPro" id="IPR057135">
    <property type="entry name" value="At4g27190-like_LRR"/>
</dbReference>
<gene>
    <name evidence="6" type="ORF">LR48_Vigan08g030000</name>
</gene>
<evidence type="ECO:0000256" key="2">
    <source>
        <dbReference type="ARBA" id="ARBA00022741"/>
    </source>
</evidence>
<evidence type="ECO:0000256" key="3">
    <source>
        <dbReference type="ARBA" id="ARBA00022821"/>
    </source>
</evidence>
<dbReference type="InterPro" id="IPR027417">
    <property type="entry name" value="P-loop_NTPase"/>
</dbReference>
<dbReference type="PRINTS" id="PR00364">
    <property type="entry name" value="DISEASERSIST"/>
</dbReference>
<evidence type="ECO:0000313" key="7">
    <source>
        <dbReference type="Proteomes" id="UP000053144"/>
    </source>
</evidence>
<dbReference type="SUPFAM" id="SSF52540">
    <property type="entry name" value="P-loop containing nucleoside triphosphate hydrolases"/>
    <property type="match status" value="1"/>
</dbReference>
<dbReference type="STRING" id="3914.A0A0L9V382"/>
<evidence type="ECO:0000313" key="6">
    <source>
        <dbReference type="EMBL" id="KOM49473.1"/>
    </source>
</evidence>
<evidence type="ECO:0000256" key="4">
    <source>
        <dbReference type="ARBA" id="ARBA00022840"/>
    </source>
</evidence>
<dbReference type="SUPFAM" id="SSF52058">
    <property type="entry name" value="L domain-like"/>
    <property type="match status" value="2"/>
</dbReference>
<keyword evidence="4" id="KW-0067">ATP-binding</keyword>
<dbReference type="PANTHER" id="PTHR33463:SF199">
    <property type="entry name" value="DISEASE RESISTANCE PROTEIN (CC-NBS-LRR CLASS) FAMILY PROTEIN"/>
    <property type="match status" value="1"/>
</dbReference>
<organism evidence="6 7">
    <name type="scientific">Phaseolus angularis</name>
    <name type="common">Azuki bean</name>
    <name type="synonym">Vigna angularis</name>
    <dbReference type="NCBI Taxonomy" id="3914"/>
    <lineage>
        <taxon>Eukaryota</taxon>
        <taxon>Viridiplantae</taxon>
        <taxon>Streptophyta</taxon>
        <taxon>Embryophyta</taxon>
        <taxon>Tracheophyta</taxon>
        <taxon>Spermatophyta</taxon>
        <taxon>Magnoliopsida</taxon>
        <taxon>eudicotyledons</taxon>
        <taxon>Gunneridae</taxon>
        <taxon>Pentapetalae</taxon>
        <taxon>rosids</taxon>
        <taxon>fabids</taxon>
        <taxon>Fabales</taxon>
        <taxon>Fabaceae</taxon>
        <taxon>Papilionoideae</taxon>
        <taxon>50 kb inversion clade</taxon>
        <taxon>NPAAA clade</taxon>
        <taxon>indigoferoid/millettioid clade</taxon>
        <taxon>Phaseoleae</taxon>
        <taxon>Vigna</taxon>
    </lineage>
</organism>
<dbReference type="InterPro" id="IPR002182">
    <property type="entry name" value="NB-ARC"/>
</dbReference>
<dbReference type="SMART" id="SM00382">
    <property type="entry name" value="AAA"/>
    <property type="match status" value="1"/>
</dbReference>
<dbReference type="Gene3D" id="3.40.50.300">
    <property type="entry name" value="P-loop containing nucleotide triphosphate hydrolases"/>
    <property type="match status" value="1"/>
</dbReference>